<sequence length="84" mass="9560">MTDDEKRPEKMAPAAIEAALSSARGRLICPNLQPGDPIYPHLRRNRTYSDDVFHGLDSRWDSLKEQFEPDQQESQQSLGVFADD</sequence>
<name>A0A8T8WD33_9EURY</name>
<dbReference type="EMBL" id="CP081958">
    <property type="protein sequence ID" value="QZP37741.1"/>
    <property type="molecule type" value="Genomic_DNA"/>
</dbReference>
<dbReference type="RefSeq" id="WP_222607549.1">
    <property type="nucleotide sequence ID" value="NZ_CP081958.1"/>
</dbReference>
<evidence type="ECO:0000313" key="2">
    <source>
        <dbReference type="Proteomes" id="UP000826254"/>
    </source>
</evidence>
<dbReference type="KEGG" id="hmp:K6T50_00745"/>
<organism evidence="1 2">
    <name type="scientific">Halobaculum magnesiiphilum</name>
    <dbReference type="NCBI Taxonomy" id="1017351"/>
    <lineage>
        <taxon>Archaea</taxon>
        <taxon>Methanobacteriati</taxon>
        <taxon>Methanobacteriota</taxon>
        <taxon>Stenosarchaea group</taxon>
        <taxon>Halobacteria</taxon>
        <taxon>Halobacteriales</taxon>
        <taxon>Haloferacaceae</taxon>
        <taxon>Halobaculum</taxon>
    </lineage>
</organism>
<protein>
    <submittedName>
        <fullName evidence="1">Uncharacterized protein</fullName>
    </submittedName>
</protein>
<evidence type="ECO:0000313" key="1">
    <source>
        <dbReference type="EMBL" id="QZP37741.1"/>
    </source>
</evidence>
<dbReference type="GeneID" id="67176625"/>
<dbReference type="Proteomes" id="UP000826254">
    <property type="component" value="Chromosome"/>
</dbReference>
<reference evidence="1 2" key="1">
    <citation type="journal article" date="2021" name="Int. J. Syst. Evol. Microbiol.">
        <title>Halobaculum halophilum sp. nov. and Halobaculum salinum sp. nov., isolated from salt lake and saline soil.</title>
        <authorList>
            <person name="Cui H.L."/>
            <person name="Shi X.W."/>
            <person name="Yin X.M."/>
            <person name="Yang X.Y."/>
            <person name="Hou J."/>
            <person name="Zhu L."/>
        </authorList>
    </citation>
    <scope>NUCLEOTIDE SEQUENCE [LARGE SCALE GENOMIC DNA]</scope>
    <source>
        <strain evidence="1 2">NBRC 109044</strain>
    </source>
</reference>
<gene>
    <name evidence="1" type="ORF">K6T50_00745</name>
</gene>
<keyword evidence="2" id="KW-1185">Reference proteome</keyword>
<dbReference type="AlphaFoldDB" id="A0A8T8WD33"/>
<accession>A0A8T8WD33</accession>
<proteinExistence type="predicted"/>